<dbReference type="InterPro" id="IPR002797">
    <property type="entry name" value="Polysacc_synth"/>
</dbReference>
<evidence type="ECO:0000256" key="3">
    <source>
        <dbReference type="ARBA" id="ARBA00022692"/>
    </source>
</evidence>
<keyword evidence="8" id="KW-1185">Reference proteome</keyword>
<comment type="subcellular location">
    <subcellularLocation>
        <location evidence="1">Cell membrane</location>
        <topology evidence="1">Multi-pass membrane protein</topology>
    </subcellularLocation>
</comment>
<feature type="transmembrane region" description="Helical" evidence="6">
    <location>
        <begin position="299"/>
        <end position="319"/>
    </location>
</feature>
<dbReference type="InterPro" id="IPR050833">
    <property type="entry name" value="Poly_Biosynth_Transport"/>
</dbReference>
<dbReference type="Proteomes" id="UP000076927">
    <property type="component" value="Chromosome"/>
</dbReference>
<evidence type="ECO:0000256" key="6">
    <source>
        <dbReference type="SAM" id="Phobius"/>
    </source>
</evidence>
<feature type="transmembrane region" description="Helical" evidence="6">
    <location>
        <begin position="161"/>
        <end position="178"/>
    </location>
</feature>
<gene>
    <name evidence="7" type="ORF">SY83_00175</name>
</gene>
<feature type="transmembrane region" description="Helical" evidence="6">
    <location>
        <begin position="366"/>
        <end position="387"/>
    </location>
</feature>
<evidence type="ECO:0000256" key="4">
    <source>
        <dbReference type="ARBA" id="ARBA00022989"/>
    </source>
</evidence>
<evidence type="ECO:0000256" key="5">
    <source>
        <dbReference type="ARBA" id="ARBA00023136"/>
    </source>
</evidence>
<dbReference type="PANTHER" id="PTHR30250">
    <property type="entry name" value="PST FAMILY PREDICTED COLANIC ACID TRANSPORTER"/>
    <property type="match status" value="1"/>
</dbReference>
<feature type="transmembrane region" description="Helical" evidence="6">
    <location>
        <begin position="423"/>
        <end position="446"/>
    </location>
</feature>
<feature type="transmembrane region" description="Helical" evidence="6">
    <location>
        <begin position="485"/>
        <end position="510"/>
    </location>
</feature>
<dbReference type="CDD" id="cd13124">
    <property type="entry name" value="MATE_SpoVB_like"/>
    <property type="match status" value="1"/>
</dbReference>
<dbReference type="STRING" id="1178515.SY83_00175"/>
<feature type="transmembrane region" description="Helical" evidence="6">
    <location>
        <begin position="184"/>
        <end position="207"/>
    </location>
</feature>
<proteinExistence type="predicted"/>
<feature type="transmembrane region" description="Helical" evidence="6">
    <location>
        <begin position="331"/>
        <end position="354"/>
    </location>
</feature>
<dbReference type="PIRSF" id="PIRSF038958">
    <property type="entry name" value="PG_synth_SpoVB"/>
    <property type="match status" value="1"/>
</dbReference>
<keyword evidence="3 6" id="KW-0812">Transmembrane</keyword>
<feature type="transmembrane region" description="Helical" evidence="6">
    <location>
        <begin position="87"/>
        <end position="107"/>
    </location>
</feature>
<dbReference type="KEGG" id="pswu:SY83_00175"/>
<accession>A0A172TDP6</accession>
<dbReference type="RefSeq" id="WP_068603232.1">
    <property type="nucleotide sequence ID" value="NZ_CP011388.1"/>
</dbReference>
<feature type="transmembrane region" description="Helical" evidence="6">
    <location>
        <begin position="455"/>
        <end position="473"/>
    </location>
</feature>
<dbReference type="PANTHER" id="PTHR30250:SF21">
    <property type="entry name" value="LIPID II FLIPPASE MURJ"/>
    <property type="match status" value="1"/>
</dbReference>
<dbReference type="InterPro" id="IPR024923">
    <property type="entry name" value="PG_synth_SpoVB"/>
</dbReference>
<dbReference type="PATRIC" id="fig|1178515.4.peg.38"/>
<keyword evidence="4 6" id="KW-1133">Transmembrane helix</keyword>
<evidence type="ECO:0000256" key="2">
    <source>
        <dbReference type="ARBA" id="ARBA00022475"/>
    </source>
</evidence>
<organism evidence="7 8">
    <name type="scientific">Paenibacillus swuensis</name>
    <dbReference type="NCBI Taxonomy" id="1178515"/>
    <lineage>
        <taxon>Bacteria</taxon>
        <taxon>Bacillati</taxon>
        <taxon>Bacillota</taxon>
        <taxon>Bacilli</taxon>
        <taxon>Bacillales</taxon>
        <taxon>Paenibacillaceae</taxon>
        <taxon>Paenibacillus</taxon>
    </lineage>
</organism>
<protein>
    <submittedName>
        <fullName evidence="7">Membrane protein</fullName>
    </submittedName>
</protein>
<dbReference type="AlphaFoldDB" id="A0A172TDP6"/>
<evidence type="ECO:0000256" key="1">
    <source>
        <dbReference type="ARBA" id="ARBA00004651"/>
    </source>
</evidence>
<evidence type="ECO:0000313" key="7">
    <source>
        <dbReference type="EMBL" id="ANE45054.1"/>
    </source>
</evidence>
<keyword evidence="5 6" id="KW-0472">Membrane</keyword>
<feature type="transmembrane region" description="Helical" evidence="6">
    <location>
        <begin position="122"/>
        <end position="140"/>
    </location>
</feature>
<feature type="transmembrane region" description="Helical" evidence="6">
    <location>
        <begin position="399"/>
        <end position="417"/>
    </location>
</feature>
<dbReference type="EMBL" id="CP011388">
    <property type="protein sequence ID" value="ANE45054.1"/>
    <property type="molecule type" value="Genomic_DNA"/>
</dbReference>
<feature type="transmembrane region" description="Helical" evidence="6">
    <location>
        <begin position="48"/>
        <end position="66"/>
    </location>
</feature>
<name>A0A172TDP6_9BACL</name>
<feature type="transmembrane region" description="Helical" evidence="6">
    <location>
        <begin position="241"/>
        <end position="261"/>
    </location>
</feature>
<sequence>MAKDSLIKGTIILAVAALVARVLGIFQRVPLDYILGESGGASFALANNMYLVLLVVATAGIPSTVSKMVSERVAVGKHAEAQRIYQAALRFGIITGVIITVGLFFYAPFHARYISKLPEATAAIRALAPALFFFPVIAMMRGYFQGRQMMMAGGVSQIVEQILRVGTAVLFAFFLFNANYADPVVAAGASFGGVAGSLGALGVMLYYARKLKRMDIAENFASKQTDQGADKLPFKQIYKEIFKVSIPIVLVGLMVPLIYLIDGSIMIALTENQIGYGAAQAAVDIIGLKAQSLAGIPPILAIALSQSILPVIASAYAMRNSGEVARQSSQALRISLFTGVPVVIAMVVAARPINNLIFAEPTGIDYIALLTFGTLFQIIMMTSGSILTGLGKPRIPMRNVFIGIGVKLAGSFALAPFLDVYGILIATTLCFIVVTTLNLISLRALVDYNVLGGRWTGFLSTVVLAAAAGWGLERLTNAYVPGGKILHNLISCAVVGGAVLVAYAALLWLFRVVTAQEAANFPAPLRKLINRILRFAGKSLPAPTKQGQ</sequence>
<keyword evidence="2" id="KW-1003">Cell membrane</keyword>
<reference evidence="7 8" key="1">
    <citation type="submission" date="2015-01" db="EMBL/GenBank/DDBJ databases">
        <title>Paenibacillus swuensis/DY6/whole genome sequencing.</title>
        <authorList>
            <person name="Kim M.K."/>
            <person name="Srinivasan S."/>
            <person name="Lee J.-J."/>
        </authorList>
    </citation>
    <scope>NUCLEOTIDE SEQUENCE [LARGE SCALE GENOMIC DNA]</scope>
    <source>
        <strain evidence="7 8">DY6</strain>
    </source>
</reference>
<dbReference type="Pfam" id="PF01943">
    <property type="entry name" value="Polysacc_synt"/>
    <property type="match status" value="1"/>
</dbReference>
<evidence type="ECO:0000313" key="8">
    <source>
        <dbReference type="Proteomes" id="UP000076927"/>
    </source>
</evidence>
<dbReference type="GO" id="GO:0005886">
    <property type="term" value="C:plasma membrane"/>
    <property type="evidence" value="ECO:0007669"/>
    <property type="project" value="UniProtKB-SubCell"/>
</dbReference>